<evidence type="ECO:0000259" key="1">
    <source>
        <dbReference type="PROSITE" id="PS50181"/>
    </source>
</evidence>
<dbReference type="Gene3D" id="1.20.1280.50">
    <property type="match status" value="1"/>
</dbReference>
<dbReference type="PROSITE" id="PS50181">
    <property type="entry name" value="FBOX"/>
    <property type="match status" value="1"/>
</dbReference>
<dbReference type="PANTHER" id="PTHR38926:SF49">
    <property type="entry name" value="F-BOX DOMAIN-CONTAINING PROTEIN"/>
    <property type="match status" value="1"/>
</dbReference>
<dbReference type="InterPro" id="IPR032675">
    <property type="entry name" value="LRR_dom_sf"/>
</dbReference>
<dbReference type="AlphaFoldDB" id="A0ABC9FQB1"/>
<sequence length="386" mass="44134">MPSSSSPATRGQRKKAQQRLPLKAFLSLQPPPERDWAELPLNLICYVFHHLGPVELLIGGAAGVCRSWCHAARDEPELWRHVDMRGYATRCIRSHVPIGALVRAAVRLGAGQCEAFWGDTGDDDLISFLAEQASSLKSLRLISCYNISKEGFAAEITKFSMLEELEISKCSGIVSSESLEAIAKSCPRLKHFRHIKRKHSSLSTGKKKDGEALAISGMHELRSLELYRNHLTNKGLTMILDNCVHLDLLIIRECPNVTMDGALLAKCARVMIVTLRGDHYAHYKASSSYYYNTSKSDDWGWYSDWDWGWDWGQCPTCDLFRTIRRMGDYEYFWYWGGHFFYEELQDYEDYSRYLNGVYVTDLDDEQETKIVAKSERRYLKINTGSI</sequence>
<dbReference type="SMART" id="SM00367">
    <property type="entry name" value="LRR_CC"/>
    <property type="match status" value="4"/>
</dbReference>
<protein>
    <recommendedName>
        <fullName evidence="1">F-box domain-containing protein</fullName>
    </recommendedName>
</protein>
<dbReference type="SUPFAM" id="SSF52047">
    <property type="entry name" value="RNI-like"/>
    <property type="match status" value="1"/>
</dbReference>
<dbReference type="InterPro" id="IPR001810">
    <property type="entry name" value="F-box_dom"/>
</dbReference>
<dbReference type="Proteomes" id="UP001497457">
    <property type="component" value="Chromosome 7b"/>
</dbReference>
<dbReference type="Pfam" id="PF12937">
    <property type="entry name" value="F-box-like"/>
    <property type="match status" value="1"/>
</dbReference>
<keyword evidence="3" id="KW-1185">Reference proteome</keyword>
<name>A0ABC9FQB1_9POAL</name>
<evidence type="ECO:0000313" key="2">
    <source>
        <dbReference type="EMBL" id="CAL5080322.1"/>
    </source>
</evidence>
<dbReference type="SUPFAM" id="SSF81383">
    <property type="entry name" value="F-box domain"/>
    <property type="match status" value="1"/>
</dbReference>
<dbReference type="PANTHER" id="PTHR38926">
    <property type="entry name" value="F-BOX DOMAIN CONTAINING PROTEIN, EXPRESSED"/>
    <property type="match status" value="1"/>
</dbReference>
<accession>A0ABC9FQB1</accession>
<reference evidence="3" key="1">
    <citation type="submission" date="2024-06" db="EMBL/GenBank/DDBJ databases">
        <authorList>
            <person name="Ryan C."/>
        </authorList>
    </citation>
    <scope>NUCLEOTIDE SEQUENCE [LARGE SCALE GENOMIC DNA]</scope>
</reference>
<dbReference type="EMBL" id="OZ075117">
    <property type="protein sequence ID" value="CAL5080322.1"/>
    <property type="molecule type" value="Genomic_DNA"/>
</dbReference>
<feature type="domain" description="F-box" evidence="1">
    <location>
        <begin position="33"/>
        <end position="82"/>
    </location>
</feature>
<evidence type="ECO:0000313" key="3">
    <source>
        <dbReference type="Proteomes" id="UP001497457"/>
    </source>
</evidence>
<dbReference type="Gene3D" id="3.80.10.10">
    <property type="entry name" value="Ribonuclease Inhibitor"/>
    <property type="match status" value="1"/>
</dbReference>
<gene>
    <name evidence="2" type="ORF">URODEC1_LOCUS108067</name>
</gene>
<dbReference type="InterPro" id="IPR036047">
    <property type="entry name" value="F-box-like_dom_sf"/>
</dbReference>
<dbReference type="InterPro" id="IPR006553">
    <property type="entry name" value="Leu-rich_rpt_Cys-con_subtyp"/>
</dbReference>
<organism evidence="2 3">
    <name type="scientific">Urochloa decumbens</name>
    <dbReference type="NCBI Taxonomy" id="240449"/>
    <lineage>
        <taxon>Eukaryota</taxon>
        <taxon>Viridiplantae</taxon>
        <taxon>Streptophyta</taxon>
        <taxon>Embryophyta</taxon>
        <taxon>Tracheophyta</taxon>
        <taxon>Spermatophyta</taxon>
        <taxon>Magnoliopsida</taxon>
        <taxon>Liliopsida</taxon>
        <taxon>Poales</taxon>
        <taxon>Poaceae</taxon>
        <taxon>PACMAD clade</taxon>
        <taxon>Panicoideae</taxon>
        <taxon>Panicodae</taxon>
        <taxon>Paniceae</taxon>
        <taxon>Melinidinae</taxon>
        <taxon>Urochloa</taxon>
    </lineage>
</organism>
<reference evidence="2 3" key="2">
    <citation type="submission" date="2024-10" db="EMBL/GenBank/DDBJ databases">
        <authorList>
            <person name="Ryan C."/>
        </authorList>
    </citation>
    <scope>NUCLEOTIDE SEQUENCE [LARGE SCALE GENOMIC DNA]</scope>
</reference>
<proteinExistence type="predicted"/>